<accession>K2H740</accession>
<feature type="compositionally biased region" description="Basic and acidic residues" evidence="1">
    <location>
        <begin position="239"/>
        <end position="248"/>
    </location>
</feature>
<dbReference type="InterPro" id="IPR027417">
    <property type="entry name" value="P-loop_NTPase"/>
</dbReference>
<evidence type="ECO:0000256" key="1">
    <source>
        <dbReference type="SAM" id="MobiDB-lite"/>
    </source>
</evidence>
<reference evidence="2 3" key="1">
    <citation type="journal article" date="2012" name="J. Bacteriol.">
        <title>Draft Genome Sequence of Oceaniovalibus guishaninsula JLT2003T.</title>
        <authorList>
            <person name="Tang K."/>
            <person name="Liu K."/>
            <person name="Jiao N."/>
        </authorList>
    </citation>
    <scope>NUCLEOTIDE SEQUENCE [LARGE SCALE GENOMIC DNA]</scope>
    <source>
        <strain evidence="2 3">JLT2003</strain>
    </source>
</reference>
<feature type="region of interest" description="Disordered" evidence="1">
    <location>
        <begin position="226"/>
        <end position="248"/>
    </location>
</feature>
<dbReference type="EMBL" id="AMGO01000054">
    <property type="protein sequence ID" value="EKE43448.1"/>
    <property type="molecule type" value="Genomic_DNA"/>
</dbReference>
<feature type="region of interest" description="Disordered" evidence="1">
    <location>
        <begin position="16"/>
        <end position="39"/>
    </location>
</feature>
<dbReference type="eggNOG" id="COG4544">
    <property type="taxonomic scope" value="Bacteria"/>
</dbReference>
<keyword evidence="3" id="KW-1185">Reference proteome</keyword>
<name>K2H740_9RHOB</name>
<dbReference type="PATRIC" id="fig|1231392.3.peg.2500"/>
<dbReference type="Gene3D" id="3.40.50.300">
    <property type="entry name" value="P-loop containing nucleotide triphosphate hydrolases"/>
    <property type="match status" value="1"/>
</dbReference>
<sequence>MVSCMSVDSTYGRVIRLPGNRKSPASGGAEPAASFPANNRPTLREALPQRAFDPSATALVVSLLAGRARPVLWVQDRRSIRENGRLHLQGATLTKTPLSILRVEVGHPRDVLWAMEEGASCAGLAAVVGEIHGAPAVLDFTATKRLAIRSEASGVPVWLIRSGDPGTLSAARERWRIGVRPSRTNPDDTGAPGTPLWEADLFRARGRAPGRWVIAHDPDAAHGFRLVSPSGDGSVARDGAPHKDAAGR</sequence>
<dbReference type="SUPFAM" id="SSF52540">
    <property type="entry name" value="P-loop containing nucleoside triphosphate hydrolases"/>
    <property type="match status" value="1"/>
</dbReference>
<protein>
    <recommendedName>
        <fullName evidence="4">Protein ImuA</fullName>
    </recommendedName>
</protein>
<comment type="caution">
    <text evidence="2">The sequence shown here is derived from an EMBL/GenBank/DDBJ whole genome shotgun (WGS) entry which is preliminary data.</text>
</comment>
<organism evidence="2 3">
    <name type="scientific">Oceaniovalibus guishaninsula JLT2003</name>
    <dbReference type="NCBI Taxonomy" id="1231392"/>
    <lineage>
        <taxon>Bacteria</taxon>
        <taxon>Pseudomonadati</taxon>
        <taxon>Pseudomonadota</taxon>
        <taxon>Alphaproteobacteria</taxon>
        <taxon>Rhodobacterales</taxon>
        <taxon>Roseobacteraceae</taxon>
        <taxon>Oceaniovalibus</taxon>
    </lineage>
</organism>
<dbReference type="Proteomes" id="UP000006765">
    <property type="component" value="Unassembled WGS sequence"/>
</dbReference>
<evidence type="ECO:0008006" key="4">
    <source>
        <dbReference type="Google" id="ProtNLM"/>
    </source>
</evidence>
<evidence type="ECO:0000313" key="2">
    <source>
        <dbReference type="EMBL" id="EKE43448.1"/>
    </source>
</evidence>
<dbReference type="AlphaFoldDB" id="K2H740"/>
<gene>
    <name evidence="2" type="ORF">OCGS_2486</name>
</gene>
<evidence type="ECO:0000313" key="3">
    <source>
        <dbReference type="Proteomes" id="UP000006765"/>
    </source>
</evidence>
<feature type="compositionally biased region" description="Low complexity" evidence="1">
    <location>
        <begin position="23"/>
        <end position="37"/>
    </location>
</feature>
<proteinExistence type="predicted"/>
<dbReference type="STRING" id="1231392.OCGS_2486"/>